<keyword evidence="6" id="KW-0206">Cytoskeleton</keyword>
<dbReference type="GO" id="GO:0030175">
    <property type="term" value="C:filopodium"/>
    <property type="evidence" value="ECO:0007669"/>
    <property type="project" value="TreeGrafter"/>
</dbReference>
<dbReference type="STRING" id="10020.ENSDORP00000003293"/>
<dbReference type="Gene3D" id="6.10.360.10">
    <property type="match status" value="1"/>
</dbReference>
<dbReference type="GeneID" id="105994829"/>
<evidence type="ECO:0000313" key="11">
    <source>
        <dbReference type="Proteomes" id="UP000081671"/>
    </source>
</evidence>
<reference evidence="12" key="1">
    <citation type="submission" date="2025-08" db="UniProtKB">
        <authorList>
            <consortium name="RefSeq"/>
        </authorList>
    </citation>
    <scope>IDENTIFICATION</scope>
    <source>
        <tissue evidence="12">Kidney</tissue>
    </source>
</reference>
<dbReference type="GO" id="GO:0031344">
    <property type="term" value="P:regulation of cell projection organization"/>
    <property type="evidence" value="ECO:0007669"/>
    <property type="project" value="TreeGrafter"/>
</dbReference>
<dbReference type="InterPro" id="IPR008954">
    <property type="entry name" value="Moesin_tail_sf"/>
</dbReference>
<dbReference type="GO" id="GO:0008360">
    <property type="term" value="P:regulation of cell shape"/>
    <property type="evidence" value="ECO:0007669"/>
    <property type="project" value="InterPro"/>
</dbReference>
<comment type="function">
    <text evidence="7">Plays a role in cytoskeletal rearrangements during the late wrapping and/or compaction phases of myelinogenesis as well as in maintenance and stability of myelin sheath in the adult. May play an important role in late-stage oligodendroglia maturation, myelin/Ranvier node formation during CNS development, and in the maintenance and plasticity of related structures in the mature CNS.</text>
</comment>
<evidence type="ECO:0000256" key="10">
    <source>
        <dbReference type="SAM" id="MobiDB-lite"/>
    </source>
</evidence>
<gene>
    <name evidence="12" type="primary">Ermn</name>
</gene>
<dbReference type="RefSeq" id="XP_012883926.1">
    <property type="nucleotide sequence ID" value="XM_013028472.1"/>
</dbReference>
<evidence type="ECO:0000256" key="6">
    <source>
        <dbReference type="ARBA" id="ARBA00023212"/>
    </source>
</evidence>
<feature type="compositionally biased region" description="Basic and acidic residues" evidence="10">
    <location>
        <begin position="9"/>
        <end position="20"/>
    </location>
</feature>
<evidence type="ECO:0000256" key="4">
    <source>
        <dbReference type="ARBA" id="ARBA00022553"/>
    </source>
</evidence>
<dbReference type="GO" id="GO:0001763">
    <property type="term" value="P:morphogenesis of a branching structure"/>
    <property type="evidence" value="ECO:0007669"/>
    <property type="project" value="TreeGrafter"/>
</dbReference>
<name>A0A1S3G536_DIPOR</name>
<keyword evidence="3" id="KW-0963">Cytoplasm</keyword>
<feature type="compositionally biased region" description="Low complexity" evidence="10">
    <location>
        <begin position="226"/>
        <end position="239"/>
    </location>
</feature>
<dbReference type="InterPro" id="IPR045346">
    <property type="entry name" value="Ermin"/>
</dbReference>
<evidence type="ECO:0000256" key="7">
    <source>
        <dbReference type="ARBA" id="ARBA00025213"/>
    </source>
</evidence>
<protein>
    <recommendedName>
        <fullName evidence="8">Ermin</fullName>
    </recommendedName>
    <alternativeName>
        <fullName evidence="9">Juxtanodin</fullName>
    </alternativeName>
</protein>
<evidence type="ECO:0000256" key="1">
    <source>
        <dbReference type="ARBA" id="ARBA00004245"/>
    </source>
</evidence>
<keyword evidence="4" id="KW-0597">Phosphoprotein</keyword>
<evidence type="ECO:0000256" key="2">
    <source>
        <dbReference type="ARBA" id="ARBA00011216"/>
    </source>
</evidence>
<dbReference type="PANTHER" id="PTHR47137">
    <property type="entry name" value="ERMIN"/>
    <property type="match status" value="1"/>
</dbReference>
<dbReference type="FunCoup" id="A0A1S3G536">
    <property type="interactions" value="79"/>
</dbReference>
<feature type="compositionally biased region" description="Basic and acidic residues" evidence="10">
    <location>
        <begin position="202"/>
        <end position="221"/>
    </location>
</feature>
<dbReference type="Proteomes" id="UP000081671">
    <property type="component" value="Unplaced"/>
</dbReference>
<evidence type="ECO:0000256" key="3">
    <source>
        <dbReference type="ARBA" id="ARBA00022490"/>
    </source>
</evidence>
<dbReference type="Pfam" id="PF20491">
    <property type="entry name" value="Ermin"/>
    <property type="match status" value="1"/>
</dbReference>
<accession>A0A1S3G536</accession>
<evidence type="ECO:0000256" key="8">
    <source>
        <dbReference type="ARBA" id="ARBA00026168"/>
    </source>
</evidence>
<keyword evidence="11" id="KW-1185">Reference proteome</keyword>
<comment type="subunit">
    <text evidence="2">Binds actin.</text>
</comment>
<dbReference type="GO" id="GO:0051015">
    <property type="term" value="F:actin filament binding"/>
    <property type="evidence" value="ECO:0007669"/>
    <property type="project" value="InterPro"/>
</dbReference>
<dbReference type="GO" id="GO:0070062">
    <property type="term" value="C:extracellular exosome"/>
    <property type="evidence" value="ECO:0007669"/>
    <property type="project" value="TreeGrafter"/>
</dbReference>
<dbReference type="SUPFAM" id="SSF48678">
    <property type="entry name" value="Moesin tail domain"/>
    <property type="match status" value="1"/>
</dbReference>
<feature type="compositionally biased region" description="Polar residues" evidence="10">
    <location>
        <begin position="61"/>
        <end position="73"/>
    </location>
</feature>
<feature type="compositionally biased region" description="Basic and acidic residues" evidence="10">
    <location>
        <begin position="29"/>
        <end position="49"/>
    </location>
</feature>
<dbReference type="AlphaFoldDB" id="A0A1S3G536"/>
<dbReference type="KEGG" id="dord:105994829"/>
<dbReference type="GO" id="GO:0033270">
    <property type="term" value="C:paranode region of axon"/>
    <property type="evidence" value="ECO:0007669"/>
    <property type="project" value="TreeGrafter"/>
</dbReference>
<evidence type="ECO:0000256" key="5">
    <source>
        <dbReference type="ARBA" id="ARBA00023203"/>
    </source>
</evidence>
<dbReference type="GO" id="GO:0007015">
    <property type="term" value="P:actin filament organization"/>
    <property type="evidence" value="ECO:0007669"/>
    <property type="project" value="InterPro"/>
</dbReference>
<comment type="subcellular location">
    <subcellularLocation>
        <location evidence="1">Cytoplasm</location>
        <location evidence="1">Cytoskeleton</location>
    </subcellularLocation>
</comment>
<evidence type="ECO:0000256" key="9">
    <source>
        <dbReference type="ARBA" id="ARBA00031224"/>
    </source>
</evidence>
<organism evidence="11 12">
    <name type="scientific">Dipodomys ordii</name>
    <name type="common">Ord's kangaroo rat</name>
    <dbReference type="NCBI Taxonomy" id="10020"/>
    <lineage>
        <taxon>Eukaryota</taxon>
        <taxon>Metazoa</taxon>
        <taxon>Chordata</taxon>
        <taxon>Craniata</taxon>
        <taxon>Vertebrata</taxon>
        <taxon>Euteleostomi</taxon>
        <taxon>Mammalia</taxon>
        <taxon>Eutheria</taxon>
        <taxon>Euarchontoglires</taxon>
        <taxon>Glires</taxon>
        <taxon>Rodentia</taxon>
        <taxon>Castorimorpha</taxon>
        <taxon>Heteromyidae</taxon>
        <taxon>Dipodomyinae</taxon>
        <taxon>Dipodomys</taxon>
    </lineage>
</organism>
<dbReference type="GO" id="GO:0043209">
    <property type="term" value="C:myelin sheath"/>
    <property type="evidence" value="ECO:0007669"/>
    <property type="project" value="TreeGrafter"/>
</dbReference>
<dbReference type="GO" id="GO:0033269">
    <property type="term" value="C:internode region of axon"/>
    <property type="evidence" value="ECO:0007669"/>
    <property type="project" value="TreeGrafter"/>
</dbReference>
<feature type="region of interest" description="Disordered" evidence="10">
    <location>
        <begin position="139"/>
        <end position="253"/>
    </location>
</feature>
<dbReference type="GO" id="GO:0005938">
    <property type="term" value="C:cell cortex"/>
    <property type="evidence" value="ECO:0007669"/>
    <property type="project" value="TreeGrafter"/>
</dbReference>
<proteinExistence type="predicted"/>
<keyword evidence="5" id="KW-0009">Actin-binding</keyword>
<dbReference type="GO" id="GO:0005856">
    <property type="term" value="C:cytoskeleton"/>
    <property type="evidence" value="ECO:0007669"/>
    <property type="project" value="UniProtKB-SubCell"/>
</dbReference>
<sequence>MTDVSGTLRDVKGHGTRTPEHGQQTTSKINEKMTEVDKTPHTTYYREDSNPEDLPTEADQEQSGKSPGNTPASWSVDEKIVKENPEENLFVVHKAITDLSLQETSAEEMTFREGQQWEKIPLSSSTQEIIRLRESIAEQPLEEIDEDQENKPPQATEVEWLGFRKPNQVDILQSKHLEEQEVWNEETHDEEEEEDCNDEDEVRVIEFKKEHEEGSQIKEEGDTSEDSPLSSPSSQPATPDEQPMLGKKGDISRNAYSRYNTISYRKIRKGNTKQRIDEFESMMHL</sequence>
<dbReference type="PANTHER" id="PTHR47137:SF1">
    <property type="entry name" value="ERMIN"/>
    <property type="match status" value="1"/>
</dbReference>
<dbReference type="InParanoid" id="A0A1S3G536"/>
<dbReference type="GO" id="GO:0043025">
    <property type="term" value="C:neuronal cell body"/>
    <property type="evidence" value="ECO:0007669"/>
    <property type="project" value="TreeGrafter"/>
</dbReference>
<evidence type="ECO:0000313" key="12">
    <source>
        <dbReference type="RefSeq" id="XP_012883926.1"/>
    </source>
</evidence>
<feature type="compositionally biased region" description="Acidic residues" evidence="10">
    <location>
        <begin position="50"/>
        <end position="60"/>
    </location>
</feature>
<feature type="compositionally biased region" description="Acidic residues" evidence="10">
    <location>
        <begin position="180"/>
        <end position="201"/>
    </location>
</feature>
<dbReference type="CTD" id="57471"/>
<feature type="region of interest" description="Disordered" evidence="10">
    <location>
        <begin position="1"/>
        <end position="79"/>
    </location>
</feature>
<dbReference type="OrthoDB" id="9947518at2759"/>